<keyword evidence="3 5" id="KW-0732">Signal</keyword>
<feature type="signal peptide" evidence="5">
    <location>
        <begin position="1"/>
        <end position="25"/>
    </location>
</feature>
<evidence type="ECO:0000256" key="3">
    <source>
        <dbReference type="ARBA" id="ARBA00022729"/>
    </source>
</evidence>
<dbReference type="GO" id="GO:0030288">
    <property type="term" value="C:outer membrane-bounded periplasmic space"/>
    <property type="evidence" value="ECO:0007669"/>
    <property type="project" value="TreeGrafter"/>
</dbReference>
<evidence type="ECO:0000256" key="5">
    <source>
        <dbReference type="SAM" id="SignalP"/>
    </source>
</evidence>
<reference evidence="7" key="1">
    <citation type="journal article" date="2014" name="Int. J. Syst. Evol. Microbiol.">
        <title>Complete genome sequence of Corynebacterium casei LMG S-19264T (=DSM 44701T), isolated from a smear-ripened cheese.</title>
        <authorList>
            <consortium name="US DOE Joint Genome Institute (JGI-PGF)"/>
            <person name="Walter F."/>
            <person name="Albersmeier A."/>
            <person name="Kalinowski J."/>
            <person name="Ruckert C."/>
        </authorList>
    </citation>
    <scope>NUCLEOTIDE SEQUENCE</scope>
    <source>
        <strain evidence="7">NBRC 112290</strain>
    </source>
</reference>
<dbReference type="GO" id="GO:0006865">
    <property type="term" value="P:amino acid transport"/>
    <property type="evidence" value="ECO:0007669"/>
    <property type="project" value="TreeGrafter"/>
</dbReference>
<feature type="domain" description="Solute-binding protein family 3/N-terminal" evidence="6">
    <location>
        <begin position="94"/>
        <end position="314"/>
    </location>
</feature>
<feature type="compositionally biased region" description="Low complexity" evidence="4">
    <location>
        <begin position="40"/>
        <end position="51"/>
    </location>
</feature>
<comment type="caution">
    <text evidence="7">The sequence shown here is derived from an EMBL/GenBank/DDBJ whole genome shotgun (WGS) entry which is preliminary data.</text>
</comment>
<evidence type="ECO:0000256" key="4">
    <source>
        <dbReference type="SAM" id="MobiDB-lite"/>
    </source>
</evidence>
<dbReference type="EMBL" id="BSUM01000001">
    <property type="protein sequence ID" value="GMA30199.1"/>
    <property type="molecule type" value="Genomic_DNA"/>
</dbReference>
<reference evidence="7" key="2">
    <citation type="submission" date="2023-02" db="EMBL/GenBank/DDBJ databases">
        <authorList>
            <person name="Sun Q."/>
            <person name="Mori K."/>
        </authorList>
    </citation>
    <scope>NUCLEOTIDE SEQUENCE</scope>
    <source>
        <strain evidence="7">NBRC 112290</strain>
    </source>
</reference>
<dbReference type="AlphaFoldDB" id="A0AA37ULH2"/>
<keyword evidence="2" id="KW-0813">Transport</keyword>
<dbReference type="InterPro" id="IPR051455">
    <property type="entry name" value="Bact_solute-bind_prot3"/>
</dbReference>
<dbReference type="Gene3D" id="3.40.190.10">
    <property type="entry name" value="Periplasmic binding protein-like II"/>
    <property type="match status" value="2"/>
</dbReference>
<feature type="region of interest" description="Disordered" evidence="4">
    <location>
        <begin position="33"/>
        <end position="85"/>
    </location>
</feature>
<evidence type="ECO:0000256" key="2">
    <source>
        <dbReference type="ARBA" id="ARBA00022448"/>
    </source>
</evidence>
<dbReference type="SMART" id="SM00062">
    <property type="entry name" value="PBPb"/>
    <property type="match status" value="1"/>
</dbReference>
<dbReference type="Proteomes" id="UP001157161">
    <property type="component" value="Unassembled WGS sequence"/>
</dbReference>
<evidence type="ECO:0000313" key="7">
    <source>
        <dbReference type="EMBL" id="GMA30199.1"/>
    </source>
</evidence>
<dbReference type="Pfam" id="PF00497">
    <property type="entry name" value="SBP_bac_3"/>
    <property type="match status" value="1"/>
</dbReference>
<dbReference type="PROSITE" id="PS51257">
    <property type="entry name" value="PROKAR_LIPOPROTEIN"/>
    <property type="match status" value="1"/>
</dbReference>
<sequence>MRTRRHPGPNAAIAAVATVAALTLAACTGPSGLDDLGREAPPTAEATDAPVTPAPPAPATCDDATTSYDPLPQLPDPGTFASGSTMQQIQDRGTLVAGISADTLLMSSRNPLTGEIEGFDIDVLRDLSTAIFGEPDRVQFRVITSGERVGVLEGSEVDVVARTFSMTCQRWESIAFSAEYYGAGQKVLVSAESDAESLEDLAGQRVCAPEGTTTLQRLEDYDVEAVPARTHTACLVLFQRSQVEAITGDDTILAGFAAQDPYAKVVGEAISAEPYGLGFPAASVDLVQLANTVLAQRVADGRWQASYDRWLSVLGTETTPPTPVYGRAS</sequence>
<accession>A0AA37ULH2</accession>
<comment type="similarity">
    <text evidence="1">Belongs to the bacterial solute-binding protein 3 family.</text>
</comment>
<gene>
    <name evidence="7" type="ORF">GCM10025875_01910</name>
</gene>
<evidence type="ECO:0000259" key="6">
    <source>
        <dbReference type="SMART" id="SM00062"/>
    </source>
</evidence>
<dbReference type="InterPro" id="IPR001638">
    <property type="entry name" value="Solute-binding_3/MltF_N"/>
</dbReference>
<dbReference type="GO" id="GO:0005576">
    <property type="term" value="C:extracellular region"/>
    <property type="evidence" value="ECO:0007669"/>
    <property type="project" value="TreeGrafter"/>
</dbReference>
<name>A0AA37ULH2_9MICO</name>
<feature type="chain" id="PRO_5041257736" evidence="5">
    <location>
        <begin position="26"/>
        <end position="329"/>
    </location>
</feature>
<keyword evidence="8" id="KW-1185">Reference proteome</keyword>
<dbReference type="CDD" id="cd13690">
    <property type="entry name" value="PBP2_GluB"/>
    <property type="match status" value="1"/>
</dbReference>
<dbReference type="SUPFAM" id="SSF53850">
    <property type="entry name" value="Periplasmic binding protein-like II"/>
    <property type="match status" value="1"/>
</dbReference>
<evidence type="ECO:0000256" key="1">
    <source>
        <dbReference type="ARBA" id="ARBA00010333"/>
    </source>
</evidence>
<dbReference type="RefSeq" id="WP_284248704.1">
    <property type="nucleotide sequence ID" value="NZ_BSUM01000001.1"/>
</dbReference>
<protein>
    <submittedName>
        <fullName evidence="7">ABC transporter substrate-binding protein</fullName>
    </submittedName>
</protein>
<dbReference type="PANTHER" id="PTHR30085:SF6">
    <property type="entry name" value="ABC TRANSPORTER GLUTAMINE-BINDING PROTEIN GLNH"/>
    <property type="match status" value="1"/>
</dbReference>
<evidence type="ECO:0000313" key="8">
    <source>
        <dbReference type="Proteomes" id="UP001157161"/>
    </source>
</evidence>
<dbReference type="PANTHER" id="PTHR30085">
    <property type="entry name" value="AMINO ACID ABC TRANSPORTER PERMEASE"/>
    <property type="match status" value="1"/>
</dbReference>
<proteinExistence type="inferred from homology"/>
<organism evidence="7 8">
    <name type="scientific">Litorihabitans aurantiacus</name>
    <dbReference type="NCBI Taxonomy" id="1930061"/>
    <lineage>
        <taxon>Bacteria</taxon>
        <taxon>Bacillati</taxon>
        <taxon>Actinomycetota</taxon>
        <taxon>Actinomycetes</taxon>
        <taxon>Micrococcales</taxon>
        <taxon>Beutenbergiaceae</taxon>
        <taxon>Litorihabitans</taxon>
    </lineage>
</organism>